<reference evidence="1" key="1">
    <citation type="submission" date="2007-10" db="EMBL/GenBank/DDBJ databases">
        <title>Complete sequence of Methanococcus maripaludis C6.</title>
        <authorList>
            <consortium name="US DOE Joint Genome Institute"/>
            <person name="Copeland A."/>
            <person name="Lucas S."/>
            <person name="Lapidus A."/>
            <person name="Barry K."/>
            <person name="Glavina del Rio T."/>
            <person name="Dalin E."/>
            <person name="Tice H."/>
            <person name="Pitluck S."/>
            <person name="Clum A."/>
            <person name="Schmutz J."/>
            <person name="Larimer F."/>
            <person name="Land M."/>
            <person name="Hauser L."/>
            <person name="Kyrpides N."/>
            <person name="Mikhailova N."/>
            <person name="Sieprawska-Lupa M."/>
            <person name="Whitman W.B."/>
            <person name="Richardson P."/>
        </authorList>
    </citation>
    <scope>NUCLEOTIDE SEQUENCE [LARGE SCALE GENOMIC DNA]</scope>
    <source>
        <strain evidence="1">C6</strain>
    </source>
</reference>
<evidence type="ECO:0000313" key="1">
    <source>
        <dbReference type="EMBL" id="ABX01251.1"/>
    </source>
</evidence>
<evidence type="ECO:0008006" key="2">
    <source>
        <dbReference type="Google" id="ProtNLM"/>
    </source>
</evidence>
<sequence length="80" mass="9267">MVKAIINISDNSNQILNIVKAKYALKDKSEAIEKVIEEYSQEMLEPNLRPEFVEKVNKIMEKKTVKVGSVQNLRNRYANE</sequence>
<dbReference type="HOGENOM" id="CLU_189630_0_0_2"/>
<gene>
    <name evidence="1" type="ordered locus">MmarC6_0433</name>
</gene>
<proteinExistence type="predicted"/>
<dbReference type="InterPro" id="IPR020271">
    <property type="entry name" value="Uncharacterised_MJ1172"/>
</dbReference>
<dbReference type="EMBL" id="CP000867">
    <property type="protein sequence ID" value="ABX01251.1"/>
    <property type="molecule type" value="Genomic_DNA"/>
</dbReference>
<dbReference type="eggNOG" id="arCOG05071">
    <property type="taxonomic scope" value="Archaea"/>
</dbReference>
<dbReference type="STRING" id="444158.MmarC6_0433"/>
<dbReference type="KEGG" id="mmx:MmarC6_0433"/>
<accession>A9A6F5</accession>
<protein>
    <recommendedName>
        <fullName evidence="2">Antitoxin</fullName>
    </recommendedName>
</protein>
<organism evidence="1">
    <name type="scientific">Methanococcus maripaludis (strain C6 / ATCC BAA-1332)</name>
    <dbReference type="NCBI Taxonomy" id="444158"/>
    <lineage>
        <taxon>Archaea</taxon>
        <taxon>Methanobacteriati</taxon>
        <taxon>Methanobacteriota</taxon>
        <taxon>Methanomada group</taxon>
        <taxon>Methanococci</taxon>
        <taxon>Methanococcales</taxon>
        <taxon>Methanococcaceae</taxon>
        <taxon>Methanococcus</taxon>
    </lineage>
</organism>
<name>A9A6F5_METM6</name>
<dbReference type="AlphaFoldDB" id="A9A6F5"/>
<dbReference type="Pfam" id="PF10884">
    <property type="entry name" value="DUF2683"/>
    <property type="match status" value="1"/>
</dbReference>
<dbReference type="OrthoDB" id="134273at2157"/>
<dbReference type="PhylomeDB" id="A9A6F5"/>